<reference evidence="1" key="1">
    <citation type="submission" date="2018-02" db="EMBL/GenBank/DDBJ databases">
        <title>Rhizophora mucronata_Transcriptome.</title>
        <authorList>
            <person name="Meera S.P."/>
            <person name="Sreeshan A."/>
            <person name="Augustine A."/>
        </authorList>
    </citation>
    <scope>NUCLEOTIDE SEQUENCE</scope>
    <source>
        <tissue evidence="1">Leaf</tissue>
    </source>
</reference>
<evidence type="ECO:0000313" key="1">
    <source>
        <dbReference type="EMBL" id="MBX52450.1"/>
    </source>
</evidence>
<sequence>MLKFFGFQSGDTGWLLSSC</sequence>
<accession>A0A2P2PCI5</accession>
<proteinExistence type="predicted"/>
<name>A0A2P2PCI5_RHIMU</name>
<protein>
    <submittedName>
        <fullName evidence="1">Uncharacterized protein</fullName>
    </submittedName>
</protein>
<dbReference type="EMBL" id="GGEC01071966">
    <property type="protein sequence ID" value="MBX52450.1"/>
    <property type="molecule type" value="Transcribed_RNA"/>
</dbReference>
<organism evidence="1">
    <name type="scientific">Rhizophora mucronata</name>
    <name type="common">Asiatic mangrove</name>
    <dbReference type="NCBI Taxonomy" id="61149"/>
    <lineage>
        <taxon>Eukaryota</taxon>
        <taxon>Viridiplantae</taxon>
        <taxon>Streptophyta</taxon>
        <taxon>Embryophyta</taxon>
        <taxon>Tracheophyta</taxon>
        <taxon>Spermatophyta</taxon>
        <taxon>Magnoliopsida</taxon>
        <taxon>eudicotyledons</taxon>
        <taxon>Gunneridae</taxon>
        <taxon>Pentapetalae</taxon>
        <taxon>rosids</taxon>
        <taxon>fabids</taxon>
        <taxon>Malpighiales</taxon>
        <taxon>Rhizophoraceae</taxon>
        <taxon>Rhizophora</taxon>
    </lineage>
</organism>
<dbReference type="AlphaFoldDB" id="A0A2P2PCI5"/>